<dbReference type="AlphaFoldDB" id="A0A4Y9SZP1"/>
<protein>
    <submittedName>
        <fullName evidence="2">Uncharacterized protein</fullName>
    </submittedName>
</protein>
<organism evidence="2 3">
    <name type="scientific">Massilia horti</name>
    <dbReference type="NCBI Taxonomy" id="2562153"/>
    <lineage>
        <taxon>Bacteria</taxon>
        <taxon>Pseudomonadati</taxon>
        <taxon>Pseudomonadota</taxon>
        <taxon>Betaproteobacteria</taxon>
        <taxon>Burkholderiales</taxon>
        <taxon>Oxalobacteraceae</taxon>
        <taxon>Telluria group</taxon>
        <taxon>Massilia</taxon>
    </lineage>
</organism>
<dbReference type="Proteomes" id="UP000297258">
    <property type="component" value="Unassembled WGS sequence"/>
</dbReference>
<proteinExistence type="predicted"/>
<feature type="region of interest" description="Disordered" evidence="1">
    <location>
        <begin position="22"/>
        <end position="46"/>
    </location>
</feature>
<sequence length="286" mass="32002">MFIPQPDRHAFSENGTTCAACGKPSASGHGPPAQSAVPSGGDGRLPTPAATIANRRASQVMRLRTPIWFAKKALRRWKMFVRLSAYPVVALHFRSDLDEDQFCSACKLRARKTVNAALIDLARYDSANHFLDTLGKRGHLAPQSLKARSRGYAVRELERQRYLDDIWALNALPEDKQIRLTDGFPALTETAPHHTTYFGAFARSGALVAYCRLTLHSNFAAIEELIGNRNKDGVLFLLLAEIVNQLIAQRTVNYLMHQGFQDKTASTRQFMRRAGFEPFRVRYALA</sequence>
<reference evidence="2 3" key="1">
    <citation type="submission" date="2019-03" db="EMBL/GenBank/DDBJ databases">
        <title>Draft genome of Massilia hortus sp. nov., a novel bacterial species of the Oxalobacteraceae family.</title>
        <authorList>
            <person name="Peta V."/>
            <person name="Raths R."/>
            <person name="Bucking H."/>
        </authorList>
    </citation>
    <scope>NUCLEOTIDE SEQUENCE [LARGE SCALE GENOMIC DNA]</scope>
    <source>
        <strain evidence="2 3">ONC3</strain>
    </source>
</reference>
<comment type="caution">
    <text evidence="2">The sequence shown here is derived from an EMBL/GenBank/DDBJ whole genome shotgun (WGS) entry which is preliminary data.</text>
</comment>
<accession>A0A4Y9SZP1</accession>
<evidence type="ECO:0000313" key="2">
    <source>
        <dbReference type="EMBL" id="TFW31935.1"/>
    </source>
</evidence>
<evidence type="ECO:0000256" key="1">
    <source>
        <dbReference type="SAM" id="MobiDB-lite"/>
    </source>
</evidence>
<keyword evidence="3" id="KW-1185">Reference proteome</keyword>
<evidence type="ECO:0000313" key="3">
    <source>
        <dbReference type="Proteomes" id="UP000297258"/>
    </source>
</evidence>
<dbReference type="EMBL" id="SPUM01000074">
    <property type="protein sequence ID" value="TFW31935.1"/>
    <property type="molecule type" value="Genomic_DNA"/>
</dbReference>
<dbReference type="OrthoDB" id="8745705at2"/>
<gene>
    <name evidence="2" type="ORF">E4O92_11770</name>
</gene>
<dbReference type="RefSeq" id="WP_135189963.1">
    <property type="nucleotide sequence ID" value="NZ_SPUM01000074.1"/>
</dbReference>
<name>A0A4Y9SZP1_9BURK</name>